<comment type="caution">
    <text evidence="1">The sequence shown here is derived from an EMBL/GenBank/DDBJ whole genome shotgun (WGS) entry which is preliminary data.</text>
</comment>
<reference evidence="2" key="1">
    <citation type="journal article" date="2019" name="Int. J. Syst. Evol. Microbiol.">
        <title>The Global Catalogue of Microorganisms (GCM) 10K type strain sequencing project: providing services to taxonomists for standard genome sequencing and annotation.</title>
        <authorList>
            <consortium name="The Broad Institute Genomics Platform"/>
            <consortium name="The Broad Institute Genome Sequencing Center for Infectious Disease"/>
            <person name="Wu L."/>
            <person name="Ma J."/>
        </authorList>
    </citation>
    <scope>NUCLEOTIDE SEQUENCE [LARGE SCALE GENOMIC DNA]</scope>
    <source>
        <strain evidence="2">JCM 17551</strain>
    </source>
</reference>
<dbReference type="EMBL" id="BAABBN010000004">
    <property type="protein sequence ID" value="GAA3917483.1"/>
    <property type="molecule type" value="Genomic_DNA"/>
</dbReference>
<evidence type="ECO:0000313" key="2">
    <source>
        <dbReference type="Proteomes" id="UP001501565"/>
    </source>
</evidence>
<keyword evidence="2" id="KW-1185">Reference proteome</keyword>
<organism evidence="1 2">
    <name type="scientific">Litoribacillus peritrichatus</name>
    <dbReference type="NCBI Taxonomy" id="718191"/>
    <lineage>
        <taxon>Bacteria</taxon>
        <taxon>Pseudomonadati</taxon>
        <taxon>Pseudomonadota</taxon>
        <taxon>Gammaproteobacteria</taxon>
        <taxon>Oceanospirillales</taxon>
        <taxon>Oceanospirillaceae</taxon>
        <taxon>Litoribacillus</taxon>
    </lineage>
</organism>
<dbReference type="Proteomes" id="UP001501565">
    <property type="component" value="Unassembled WGS sequence"/>
</dbReference>
<sequence length="333" mass="38483">MKKVEPLLQGEIALNNAPHAELDGGLRCIPQHYLSYQHTLASVEALVLKLHYCDKYPIFVSEDTSGIYLQVGIIGYDNYQPLDEQPNAKIVYGRKWRVEPQLPSSEIIQTAFLAVKKAREHEVRELFRFSKHGRTTTPFNNHHDIPLLVRCKPFLQSYQPNQKCTTSIEIAQQLEKIRFDHAQFSIHSFEQRTTGSWLVELNVLPSENTKLPELKTTRHLSFTLAQMNCNEMMYGLMQALIALSDRHVDEHFTFNDVERFSWSNHIEGIATLSSKTRQLHCDESLADFSKHWQQNNYETDQTRVPRLSESLLSEKLKQTLKMHSPLEGILPIS</sequence>
<evidence type="ECO:0000313" key="1">
    <source>
        <dbReference type="EMBL" id="GAA3917483.1"/>
    </source>
</evidence>
<gene>
    <name evidence="1" type="ORF">GCM10022277_10630</name>
</gene>
<name>A0ABP7MCB5_9GAMM</name>
<accession>A0ABP7MCB5</accession>
<proteinExistence type="predicted"/>
<dbReference type="RefSeq" id="WP_344796224.1">
    <property type="nucleotide sequence ID" value="NZ_BAABBN010000004.1"/>
</dbReference>
<protein>
    <submittedName>
        <fullName evidence="1">Uncharacterized protein</fullName>
    </submittedName>
</protein>